<dbReference type="InterPro" id="IPR029058">
    <property type="entry name" value="AB_hydrolase_fold"/>
</dbReference>
<keyword evidence="1" id="KW-0732">Signal</keyword>
<dbReference type="PANTHER" id="PTHR34853">
    <property type="match status" value="1"/>
</dbReference>
<dbReference type="AlphaFoldDB" id="A0A329CUM1"/>
<evidence type="ECO:0000256" key="1">
    <source>
        <dbReference type="SAM" id="SignalP"/>
    </source>
</evidence>
<proteinExistence type="predicted"/>
<dbReference type="GO" id="GO:0016042">
    <property type="term" value="P:lipid catabolic process"/>
    <property type="evidence" value="ECO:0007669"/>
    <property type="project" value="InterPro"/>
</dbReference>
<dbReference type="InterPro" id="IPR005152">
    <property type="entry name" value="Lipase_secreted"/>
</dbReference>
<dbReference type="SUPFAM" id="SSF53474">
    <property type="entry name" value="alpha/beta-Hydrolases"/>
    <property type="match status" value="1"/>
</dbReference>
<dbReference type="GO" id="GO:0004806">
    <property type="term" value="F:triacylglycerol lipase activity"/>
    <property type="evidence" value="ECO:0007669"/>
    <property type="project" value="InterPro"/>
</dbReference>
<name>A0A329CUM1_9BURK</name>
<feature type="domain" description="Xaa-Pro dipeptidyl-peptidase-like" evidence="2">
    <location>
        <begin position="129"/>
        <end position="250"/>
    </location>
</feature>
<evidence type="ECO:0000259" key="2">
    <source>
        <dbReference type="Pfam" id="PF02129"/>
    </source>
</evidence>
<accession>A0A329CUM1</accession>
<dbReference type="Pfam" id="PF02129">
    <property type="entry name" value="Peptidase_S15"/>
    <property type="match status" value="1"/>
</dbReference>
<protein>
    <submittedName>
        <fullName evidence="3">X-Pro dipeptidyl-peptidase-like protein</fullName>
    </submittedName>
</protein>
<organism evidence="3 4">
    <name type="scientific">Paraburkholderia bryophila</name>
    <dbReference type="NCBI Taxonomy" id="420952"/>
    <lineage>
        <taxon>Bacteria</taxon>
        <taxon>Pseudomonadati</taxon>
        <taxon>Pseudomonadota</taxon>
        <taxon>Betaproteobacteria</taxon>
        <taxon>Burkholderiales</taxon>
        <taxon>Burkholderiaceae</taxon>
        <taxon>Paraburkholderia</taxon>
    </lineage>
</organism>
<evidence type="ECO:0000313" key="3">
    <source>
        <dbReference type="EMBL" id="RAS35384.1"/>
    </source>
</evidence>
<dbReference type="RefSeq" id="WP_111931126.1">
    <property type="nucleotide sequence ID" value="NZ_CADFFP010000006.1"/>
</dbReference>
<reference evidence="3 4" key="1">
    <citation type="submission" date="2018-06" db="EMBL/GenBank/DDBJ databases">
        <title>Genomic Encyclopedia of Type Strains, Phase III (KMG-III): the genomes of soil and plant-associated and newly described type strains.</title>
        <authorList>
            <person name="Whitman W."/>
        </authorList>
    </citation>
    <scope>NUCLEOTIDE SEQUENCE [LARGE SCALE GENOMIC DNA]</scope>
    <source>
        <strain evidence="3 4">LMG 23644</strain>
    </source>
</reference>
<sequence>MRVAMRNAALGLLIGFTLGVSGSVGAQAGSGSACDTGCKARGQLLDHRVSLRLSAAAFARMLASNASGQQLAQIAGKPACGVEIVTFRYGTIGGAGESTQASGALMLPTGHSAACSGPRPLMIYAHGTTPYRHYNLADITQTDPANTDGAGEGLAVAAMYAAQGYIVVASNYAGYAGSDLPYHPYLNADQQSADVIDSLQAARRVLNDTKRGQRTRENGKLFVTGYSQGGFVALATHRALQAAGVKVTASAPGSGPYALAATADALIEGEVNVGSTLFTTLIVTGYQRAYGNIYRKPGDFYEAAYAPGIETLLPSLQSLDALFAAKKLPPTQLFSSVPPAPQFAAMTPPAAPPLVPVALKPVSAAGFGDANLVRNAYRLGLLEDAAAHPDGAFPQPTPSLTTAANPMHPLRQAFKRNDLRNWVPQAPVQLCGGAADPTVFFFNARTEQAYWLSAKVPAGLTSVLDVDSPVSGPNDPYAPIRQGFANAKASLAKQAVANGATDGGASAVLQAYHGELVASFCMVAARAFFANF</sequence>
<dbReference type="EMBL" id="QLTK01000005">
    <property type="protein sequence ID" value="RAS35384.1"/>
    <property type="molecule type" value="Genomic_DNA"/>
</dbReference>
<dbReference type="Proteomes" id="UP000248918">
    <property type="component" value="Unassembled WGS sequence"/>
</dbReference>
<dbReference type="Gene3D" id="3.40.50.1820">
    <property type="entry name" value="alpha/beta hydrolase"/>
    <property type="match status" value="1"/>
</dbReference>
<comment type="caution">
    <text evidence="3">The sequence shown here is derived from an EMBL/GenBank/DDBJ whole genome shotgun (WGS) entry which is preliminary data.</text>
</comment>
<evidence type="ECO:0000313" key="4">
    <source>
        <dbReference type="Proteomes" id="UP000248918"/>
    </source>
</evidence>
<dbReference type="PROSITE" id="PS51257">
    <property type="entry name" value="PROKAR_LIPOPROTEIN"/>
    <property type="match status" value="1"/>
</dbReference>
<dbReference type="OrthoDB" id="9798122at2"/>
<feature type="signal peptide" evidence="1">
    <location>
        <begin position="1"/>
        <end position="26"/>
    </location>
</feature>
<feature type="chain" id="PRO_5016415734" evidence="1">
    <location>
        <begin position="27"/>
        <end position="532"/>
    </location>
</feature>
<gene>
    <name evidence="3" type="ORF">BX591_105103</name>
</gene>
<dbReference type="PANTHER" id="PTHR34853:SF1">
    <property type="entry name" value="LIPASE 5"/>
    <property type="match status" value="1"/>
</dbReference>
<dbReference type="InterPro" id="IPR000383">
    <property type="entry name" value="Xaa-Pro-like_dom"/>
</dbReference>